<keyword evidence="3" id="KW-1185">Reference proteome</keyword>
<dbReference type="EMBL" id="ON392164">
    <property type="protein sequence ID" value="URC17972.1"/>
    <property type="molecule type" value="Genomic_DNA"/>
</dbReference>
<dbReference type="GeneID" id="80026041"/>
<reference evidence="2" key="1">
    <citation type="submission" date="2022-04" db="EMBL/GenBank/DDBJ databases">
        <authorList>
            <person name="Acosta J.L."/>
            <person name="Gallegos M.G."/>
            <person name="Jefferson N.D."/>
            <person name="Pascarella G.P."/>
            <person name="Nath S."/>
            <person name="Sulaiman A."/>
            <person name="Layton S.R."/>
            <person name="Maneekul J."/>
            <person name="Kim T."/>
            <person name="Kwon T."/>
            <person name="Hughes L.E."/>
            <person name="Garlena R.A."/>
            <person name="Russell D.A."/>
            <person name="Jacobs-Sera D."/>
            <person name="Hatfull G.F."/>
        </authorList>
    </citation>
    <scope>NUCLEOTIDE SEQUENCE</scope>
</reference>
<proteinExistence type="predicted"/>
<evidence type="ECO:0000313" key="2">
    <source>
        <dbReference type="EMBL" id="URC17972.1"/>
    </source>
</evidence>
<evidence type="ECO:0000313" key="3">
    <source>
        <dbReference type="Proteomes" id="UP001056546"/>
    </source>
</evidence>
<dbReference type="KEGG" id="vg:80026041"/>
<evidence type="ECO:0000256" key="1">
    <source>
        <dbReference type="SAM" id="MobiDB-lite"/>
    </source>
</evidence>
<dbReference type="Proteomes" id="UP001056546">
    <property type="component" value="Segment"/>
</dbReference>
<protein>
    <submittedName>
        <fullName evidence="2">Uncharacterized protein</fullName>
    </submittedName>
</protein>
<organism evidence="2 3">
    <name type="scientific">Streptomyces phage AxeJC</name>
    <dbReference type="NCBI Taxonomy" id="2926084"/>
    <lineage>
        <taxon>Viruses</taxon>
        <taxon>Duplodnaviria</taxon>
        <taxon>Heunggongvirae</taxon>
        <taxon>Uroviricota</taxon>
        <taxon>Caudoviricetes</taxon>
        <taxon>Ignaciovirus</taxon>
        <taxon>Ignaciovirus axejc</taxon>
    </lineage>
</organism>
<name>A0A9E7E5H0_9CAUD</name>
<sequence length="155" mass="16562">MTTTPADELRAAATQLRALATAASTDPDGAPTTQWTAEPHRPDDPSGHWTLYGDHRTREDGHRIAWPPLLHGSSQHRRAYMHPHHATYIAAMGPATGLATAAWLDAVAARLSRTAHPDWQADIEPHAVAVARQLLGTSAGTVAQPAPAVTEEPGR</sequence>
<dbReference type="RefSeq" id="YP_010756286.1">
    <property type="nucleotide sequence ID" value="NC_073485.1"/>
</dbReference>
<feature type="region of interest" description="Disordered" evidence="1">
    <location>
        <begin position="21"/>
        <end position="47"/>
    </location>
</feature>
<accession>A0A9E7E5H0</accession>
<gene>
    <name evidence="2" type="primary">50</name>
    <name evidence="2" type="ORF">SEA_AXEJC_50</name>
</gene>